<keyword evidence="7" id="KW-0812">Transmembrane</keyword>
<dbReference type="Gene3D" id="3.30.2010.10">
    <property type="entry name" value="Metalloproteases ('zincins'), catalytic domain"/>
    <property type="match status" value="1"/>
</dbReference>
<evidence type="ECO:0000313" key="11">
    <source>
        <dbReference type="Proteomes" id="UP000175691"/>
    </source>
</evidence>
<dbReference type="PANTHER" id="PTHR22726:SF24">
    <property type="entry name" value="M48 FAMILY METALLOPEPTIDASE"/>
    <property type="match status" value="1"/>
</dbReference>
<dbReference type="InterPro" id="IPR055518">
    <property type="entry name" value="DUF7092"/>
</dbReference>
<feature type="domain" description="DUF7092" evidence="9">
    <location>
        <begin position="1"/>
        <end position="77"/>
    </location>
</feature>
<proteinExistence type="inferred from homology"/>
<dbReference type="InterPro" id="IPR051156">
    <property type="entry name" value="Mito/Outer_Membr_Metalloprot"/>
</dbReference>
<keyword evidence="11" id="KW-1185">Reference proteome</keyword>
<evidence type="ECO:0000256" key="2">
    <source>
        <dbReference type="ARBA" id="ARBA00022723"/>
    </source>
</evidence>
<evidence type="ECO:0000256" key="1">
    <source>
        <dbReference type="ARBA" id="ARBA00022670"/>
    </source>
</evidence>
<dbReference type="GO" id="GO:0046872">
    <property type="term" value="F:metal ion binding"/>
    <property type="evidence" value="ECO:0007669"/>
    <property type="project" value="UniProtKB-KW"/>
</dbReference>
<dbReference type="GO" id="GO:0004222">
    <property type="term" value="F:metalloendopeptidase activity"/>
    <property type="evidence" value="ECO:0007669"/>
    <property type="project" value="InterPro"/>
</dbReference>
<protein>
    <submittedName>
        <fullName evidence="10">Uncharacterized protein</fullName>
    </submittedName>
</protein>
<dbReference type="STRING" id="1656094.BFC18_12435"/>
<comment type="similarity">
    <text evidence="6">Belongs to the peptidase M48 family.</text>
</comment>
<evidence type="ECO:0000259" key="9">
    <source>
        <dbReference type="Pfam" id="PF23368"/>
    </source>
</evidence>
<dbReference type="GO" id="GO:0016020">
    <property type="term" value="C:membrane"/>
    <property type="evidence" value="ECO:0007669"/>
    <property type="project" value="TreeGrafter"/>
</dbReference>
<keyword evidence="1 6" id="KW-0645">Protease</keyword>
<sequence length="338" mass="37412">MITGHLYSEQSAESSTVSVKLEAQNMVITDNVGEARVFTLDSLNTAPKLGRLPREIRLPTREQLVCDQSELLNHWLDGEQGGVAKLETNRRWIFGSVVLVPALLYFVFGWLMPWAAVHFANLVPDKAKVIASQQSLSALDATLLNPSELDLTEQEKIRTGFYDVKDSISTNHKVFSVQFRHAPQIGPNAFALPDGTIIFTDEMIALVDGDQALLNAIFLHEVGHVENNHSMQLVAESLFATLAVSYFFGDISGSLEAFFGIGSTVVNNKFTQAHEADADEFALRQLRNAGKDPMAFADAMKKISELRPSASETMDNWFSSHPAIQSRIRKAEAFAEQE</sequence>
<evidence type="ECO:0000256" key="7">
    <source>
        <dbReference type="SAM" id="Phobius"/>
    </source>
</evidence>
<comment type="caution">
    <text evidence="10">The sequence shown here is derived from an EMBL/GenBank/DDBJ whole genome shotgun (WGS) entry which is preliminary data.</text>
</comment>
<dbReference type="OrthoDB" id="9810445at2"/>
<keyword evidence="2" id="KW-0479">Metal-binding</keyword>
<evidence type="ECO:0000256" key="5">
    <source>
        <dbReference type="ARBA" id="ARBA00023049"/>
    </source>
</evidence>
<dbReference type="Proteomes" id="UP000175691">
    <property type="component" value="Unassembled WGS sequence"/>
</dbReference>
<comment type="cofactor">
    <cofactor evidence="6">
        <name>Zn(2+)</name>
        <dbReference type="ChEBI" id="CHEBI:29105"/>
    </cofactor>
    <text evidence="6">Binds 1 zinc ion per subunit.</text>
</comment>
<evidence type="ECO:0000256" key="4">
    <source>
        <dbReference type="ARBA" id="ARBA00022833"/>
    </source>
</evidence>
<feature type="domain" description="Peptidase M48" evidence="8">
    <location>
        <begin position="172"/>
        <end position="333"/>
    </location>
</feature>
<reference evidence="10 11" key="1">
    <citation type="submission" date="2016-08" db="EMBL/GenBank/DDBJ databases">
        <authorList>
            <person name="Seilhamer J.J."/>
        </authorList>
    </citation>
    <scope>NUCLEOTIDE SEQUENCE [LARGE SCALE GENOMIC DNA]</scope>
    <source>
        <strain evidence="10 11">KCTC 42603</strain>
    </source>
</reference>
<gene>
    <name evidence="10" type="ORF">BFC18_12435</name>
</gene>
<evidence type="ECO:0000256" key="6">
    <source>
        <dbReference type="RuleBase" id="RU003983"/>
    </source>
</evidence>
<dbReference type="PANTHER" id="PTHR22726">
    <property type="entry name" value="METALLOENDOPEPTIDASE OMA1"/>
    <property type="match status" value="1"/>
</dbReference>
<keyword evidence="4 6" id="KW-0862">Zinc</keyword>
<name>A0A1E7ZAK2_9ALTE</name>
<dbReference type="GO" id="GO:0051603">
    <property type="term" value="P:proteolysis involved in protein catabolic process"/>
    <property type="evidence" value="ECO:0007669"/>
    <property type="project" value="TreeGrafter"/>
</dbReference>
<accession>A0A1E7ZAK2</accession>
<evidence type="ECO:0000313" key="10">
    <source>
        <dbReference type="EMBL" id="OFC70558.1"/>
    </source>
</evidence>
<dbReference type="CDD" id="cd07332">
    <property type="entry name" value="M48C_Oma1_like"/>
    <property type="match status" value="1"/>
</dbReference>
<feature type="transmembrane region" description="Helical" evidence="7">
    <location>
        <begin position="92"/>
        <end position="116"/>
    </location>
</feature>
<keyword evidence="7" id="KW-1133">Transmembrane helix</keyword>
<dbReference type="Pfam" id="PF23368">
    <property type="entry name" value="DUF7092"/>
    <property type="match status" value="1"/>
</dbReference>
<evidence type="ECO:0000259" key="8">
    <source>
        <dbReference type="Pfam" id="PF01435"/>
    </source>
</evidence>
<dbReference type="Pfam" id="PF01435">
    <property type="entry name" value="Peptidase_M48"/>
    <property type="match status" value="1"/>
</dbReference>
<keyword evidence="7" id="KW-0472">Membrane</keyword>
<dbReference type="InterPro" id="IPR001915">
    <property type="entry name" value="Peptidase_M48"/>
</dbReference>
<dbReference type="RefSeq" id="WP_070125631.1">
    <property type="nucleotide sequence ID" value="NZ_MDHN01000028.1"/>
</dbReference>
<organism evidence="10 11">
    <name type="scientific">Alteromonas confluentis</name>
    <dbReference type="NCBI Taxonomy" id="1656094"/>
    <lineage>
        <taxon>Bacteria</taxon>
        <taxon>Pseudomonadati</taxon>
        <taxon>Pseudomonadota</taxon>
        <taxon>Gammaproteobacteria</taxon>
        <taxon>Alteromonadales</taxon>
        <taxon>Alteromonadaceae</taxon>
        <taxon>Alteromonas/Salinimonas group</taxon>
        <taxon>Alteromonas</taxon>
    </lineage>
</organism>
<dbReference type="EMBL" id="MDHN01000028">
    <property type="protein sequence ID" value="OFC70558.1"/>
    <property type="molecule type" value="Genomic_DNA"/>
</dbReference>
<evidence type="ECO:0000256" key="3">
    <source>
        <dbReference type="ARBA" id="ARBA00022801"/>
    </source>
</evidence>
<dbReference type="AlphaFoldDB" id="A0A1E7ZAK2"/>
<keyword evidence="3 6" id="KW-0378">Hydrolase</keyword>
<keyword evidence="5 6" id="KW-0482">Metalloprotease</keyword>